<dbReference type="InterPro" id="IPR027417">
    <property type="entry name" value="P-loop_NTPase"/>
</dbReference>
<dbReference type="InterPro" id="IPR050625">
    <property type="entry name" value="ParA/MinD_ATPase"/>
</dbReference>
<dbReference type="GO" id="GO:0009898">
    <property type="term" value="C:cytoplasmic side of plasma membrane"/>
    <property type="evidence" value="ECO:0007669"/>
    <property type="project" value="TreeGrafter"/>
</dbReference>
<feature type="domain" description="CobQ/CobB/MinD/ParA nucleotide binding" evidence="1">
    <location>
        <begin position="6"/>
        <end position="229"/>
    </location>
</feature>
<dbReference type="GO" id="GO:0005829">
    <property type="term" value="C:cytosol"/>
    <property type="evidence" value="ECO:0007669"/>
    <property type="project" value="TreeGrafter"/>
</dbReference>
<dbReference type="Proteomes" id="UP000030652">
    <property type="component" value="Unassembled WGS sequence"/>
</dbReference>
<dbReference type="eggNOG" id="COG3640">
    <property type="taxonomic scope" value="Bacteria"/>
</dbReference>
<dbReference type="PIRSF" id="PIRSF005647">
    <property type="entry name" value="CooC"/>
    <property type="match status" value="1"/>
</dbReference>
<proteinExistence type="predicted"/>
<dbReference type="AlphaFoldDB" id="A0A0B0EIG9"/>
<dbReference type="InterPro" id="IPR002586">
    <property type="entry name" value="CobQ/CobB/MinD/ParA_Nub-bd_dom"/>
</dbReference>
<dbReference type="GO" id="GO:0016491">
    <property type="term" value="F:oxidoreductase activity"/>
    <property type="evidence" value="ECO:0007669"/>
    <property type="project" value="UniProtKB-KW"/>
</dbReference>
<dbReference type="PANTHER" id="PTHR43384">
    <property type="entry name" value="SEPTUM SITE-DETERMINING PROTEIN MIND HOMOLOG, CHLOROPLASTIC-RELATED"/>
    <property type="match status" value="1"/>
</dbReference>
<dbReference type="EC" id="1.2.99.2" evidence="2"/>
<evidence type="ECO:0000313" key="3">
    <source>
        <dbReference type="Proteomes" id="UP000030652"/>
    </source>
</evidence>
<gene>
    <name evidence="2" type="primary">acsF</name>
    <name evidence="2" type="ORF">SCABRO_03348</name>
</gene>
<name>A0A0B0EIG9_9BACT</name>
<protein>
    <submittedName>
        <fullName evidence="2">Nickel insertase (AcsF) of CODH/ACS complex</fullName>
        <ecNumber evidence="2">1.2.99.2</ecNumber>
    </submittedName>
</protein>
<keyword evidence="2" id="KW-0560">Oxidoreductase</keyword>
<dbReference type="PATRIC" id="fig|237368.3.peg.3614"/>
<dbReference type="EMBL" id="JRYO01000227">
    <property type="protein sequence ID" value="KHE90903.1"/>
    <property type="molecule type" value="Genomic_DNA"/>
</dbReference>
<evidence type="ECO:0000259" key="1">
    <source>
        <dbReference type="Pfam" id="PF01656"/>
    </source>
</evidence>
<dbReference type="GO" id="GO:0005524">
    <property type="term" value="F:ATP binding"/>
    <property type="evidence" value="ECO:0007669"/>
    <property type="project" value="TreeGrafter"/>
</dbReference>
<sequence>MSYTIAMAGKGGTGKSTTATLIIRYITEELGKAVLAVDADPNSTLGLSLGIEVKSTIADIRDDVVEKRVDIPASMSKDRYIEYRIEESIVEENKFDLLTMGRPEGPKCYCYANNLLRRYLDKAEQSYPYIVIDTEAGMEHLSRRTTNDVDLLIIAFESTVIGVHTANRITELIESLPIKIKKYIYVMCKVPAKGVSEKVKAEISKSGIEVSAELPFDDEIYDHITSGESLLDISTENNVYIKIKNLMNKLVTVTTD</sequence>
<dbReference type="GO" id="GO:0016887">
    <property type="term" value="F:ATP hydrolysis activity"/>
    <property type="evidence" value="ECO:0007669"/>
    <property type="project" value="TreeGrafter"/>
</dbReference>
<evidence type="ECO:0000313" key="2">
    <source>
        <dbReference type="EMBL" id="KHE90903.1"/>
    </source>
</evidence>
<dbReference type="SUPFAM" id="SSF52540">
    <property type="entry name" value="P-loop containing nucleoside triphosphate hydrolases"/>
    <property type="match status" value="1"/>
</dbReference>
<accession>A0A0B0EIG9</accession>
<dbReference type="Pfam" id="PF01656">
    <property type="entry name" value="CbiA"/>
    <property type="match status" value="1"/>
</dbReference>
<dbReference type="PANTHER" id="PTHR43384:SF7">
    <property type="entry name" value="CARBON-MONOXIDE DEHYDROGENASE ACCESSORY PROTEIN"/>
    <property type="match status" value="1"/>
</dbReference>
<dbReference type="InterPro" id="IPR014433">
    <property type="entry name" value="CooC"/>
</dbReference>
<organism evidence="2 3">
    <name type="scientific">Candidatus Scalindua brodae</name>
    <dbReference type="NCBI Taxonomy" id="237368"/>
    <lineage>
        <taxon>Bacteria</taxon>
        <taxon>Pseudomonadati</taxon>
        <taxon>Planctomycetota</taxon>
        <taxon>Candidatus Brocadiia</taxon>
        <taxon>Candidatus Brocadiales</taxon>
        <taxon>Candidatus Scalinduaceae</taxon>
        <taxon>Candidatus Scalindua</taxon>
    </lineage>
</organism>
<dbReference type="Gene3D" id="3.40.50.300">
    <property type="entry name" value="P-loop containing nucleotide triphosphate hydrolases"/>
    <property type="match status" value="1"/>
</dbReference>
<reference evidence="2 3" key="1">
    <citation type="submission" date="2014-10" db="EMBL/GenBank/DDBJ databases">
        <title>Draft genome of anammox bacterium scalindua brodae, obtained using differential coverage binning of sequence data from two enrichment reactors.</title>
        <authorList>
            <person name="Speth D.R."/>
            <person name="Russ L."/>
            <person name="Kartal B."/>
            <person name="Op den Camp H.J."/>
            <person name="Dutilh B.E."/>
            <person name="Jetten M.S."/>
        </authorList>
    </citation>
    <scope>NUCLEOTIDE SEQUENCE [LARGE SCALE GENOMIC DNA]</scope>
    <source>
        <strain evidence="2">RU1</strain>
    </source>
</reference>
<dbReference type="GO" id="GO:0051782">
    <property type="term" value="P:negative regulation of cell division"/>
    <property type="evidence" value="ECO:0007669"/>
    <property type="project" value="TreeGrafter"/>
</dbReference>
<comment type="caution">
    <text evidence="2">The sequence shown here is derived from an EMBL/GenBank/DDBJ whole genome shotgun (WGS) entry which is preliminary data.</text>
</comment>